<proteinExistence type="inferred from homology"/>
<dbReference type="InterPro" id="IPR015867">
    <property type="entry name" value="N-reg_PII/ATP_PRibTrfase_C"/>
</dbReference>
<protein>
    <submittedName>
        <fullName evidence="2">Divalent cation tolerance protein</fullName>
    </submittedName>
    <submittedName>
        <fullName evidence="3">Divalent-cation tolerance protein CutA</fullName>
    </submittedName>
</protein>
<organism evidence="3 4">
    <name type="scientific">Limimaricola soesokkakensis</name>
    <dbReference type="NCBI Taxonomy" id="1343159"/>
    <lineage>
        <taxon>Bacteria</taxon>
        <taxon>Pseudomonadati</taxon>
        <taxon>Pseudomonadota</taxon>
        <taxon>Alphaproteobacteria</taxon>
        <taxon>Rhodobacterales</taxon>
        <taxon>Paracoccaceae</taxon>
        <taxon>Limimaricola</taxon>
    </lineage>
</organism>
<comment type="similarity">
    <text evidence="1">Belongs to the CutA family.</text>
</comment>
<dbReference type="Proteomes" id="UP000240624">
    <property type="component" value="Unassembled WGS sequence"/>
</dbReference>
<dbReference type="OrthoDB" id="37622at2"/>
<dbReference type="PANTHER" id="PTHR23419">
    <property type="entry name" value="DIVALENT CATION TOLERANCE CUTA-RELATED"/>
    <property type="match status" value="1"/>
</dbReference>
<reference evidence="3 4" key="1">
    <citation type="submission" date="2017-03" db="EMBL/GenBank/DDBJ databases">
        <authorList>
            <person name="Afonso C.L."/>
            <person name="Miller P.J."/>
            <person name="Scott M.A."/>
            <person name="Spackman E."/>
            <person name="Goraichik I."/>
            <person name="Dimitrov K.M."/>
            <person name="Suarez D.L."/>
            <person name="Swayne D.E."/>
        </authorList>
    </citation>
    <scope>NUCLEOTIDE SEQUENCE [LARGE SCALE GENOMIC DNA]</scope>
    <source>
        <strain evidence="3 4">CECT 8367</strain>
    </source>
</reference>
<name>A0A1X6ZBL8_9RHOB</name>
<dbReference type="PANTHER" id="PTHR23419:SF8">
    <property type="entry name" value="FI09726P"/>
    <property type="match status" value="1"/>
</dbReference>
<evidence type="ECO:0000256" key="1">
    <source>
        <dbReference type="ARBA" id="ARBA00010169"/>
    </source>
</evidence>
<evidence type="ECO:0000313" key="3">
    <source>
        <dbReference type="EMBL" id="SLN44832.1"/>
    </source>
</evidence>
<dbReference type="EMBL" id="PYGB01000005">
    <property type="protein sequence ID" value="PSK86508.1"/>
    <property type="molecule type" value="Genomic_DNA"/>
</dbReference>
<dbReference type="InterPro" id="IPR004323">
    <property type="entry name" value="Ion_tolerance_CutA"/>
</dbReference>
<dbReference type="Pfam" id="PF03091">
    <property type="entry name" value="CutA1"/>
    <property type="match status" value="1"/>
</dbReference>
<dbReference type="SUPFAM" id="SSF54913">
    <property type="entry name" value="GlnB-like"/>
    <property type="match status" value="1"/>
</dbReference>
<keyword evidence="5" id="KW-1185">Reference proteome</keyword>
<accession>A0A1X6ZBL8</accession>
<dbReference type="Proteomes" id="UP000193495">
    <property type="component" value="Unassembled WGS sequence"/>
</dbReference>
<dbReference type="AlphaFoldDB" id="A0A1X6ZBL8"/>
<dbReference type="Gene3D" id="3.30.70.120">
    <property type="match status" value="1"/>
</dbReference>
<dbReference type="GO" id="GO:0005507">
    <property type="term" value="F:copper ion binding"/>
    <property type="evidence" value="ECO:0007669"/>
    <property type="project" value="TreeGrafter"/>
</dbReference>
<dbReference type="EMBL" id="FWFY01000005">
    <property type="protein sequence ID" value="SLN44832.1"/>
    <property type="molecule type" value="Genomic_DNA"/>
</dbReference>
<dbReference type="InterPro" id="IPR011322">
    <property type="entry name" value="N-reg_PII-like_a/b"/>
</dbReference>
<dbReference type="GO" id="GO:0010038">
    <property type="term" value="P:response to metal ion"/>
    <property type="evidence" value="ECO:0007669"/>
    <property type="project" value="InterPro"/>
</dbReference>
<evidence type="ECO:0000313" key="5">
    <source>
        <dbReference type="Proteomes" id="UP000240624"/>
    </source>
</evidence>
<evidence type="ECO:0000313" key="2">
    <source>
        <dbReference type="EMBL" id="PSK86508.1"/>
    </source>
</evidence>
<gene>
    <name evidence="3" type="primary">cutA</name>
    <name evidence="2" type="ORF">CLV79_105215</name>
    <name evidence="3" type="ORF">LOS8367_01957</name>
</gene>
<sequence>MPTLIHTGCDSEKEARKIARALLERRLAAAVHIRKIDTLYRWEGEIHDHLEWRLDIKTVEARWNEVVAAITELHSYEEPAIFSTRIHRITTGALDWLEENCAE</sequence>
<reference evidence="2 5" key="2">
    <citation type="submission" date="2018-03" db="EMBL/GenBank/DDBJ databases">
        <title>Genomic Encyclopedia of Archaeal and Bacterial Type Strains, Phase II (KMG-II): from individual species to whole genera.</title>
        <authorList>
            <person name="Goeker M."/>
        </authorList>
    </citation>
    <scope>NUCLEOTIDE SEQUENCE [LARGE SCALE GENOMIC DNA]</scope>
    <source>
        <strain evidence="2 5">DSM 29956</strain>
    </source>
</reference>
<evidence type="ECO:0000313" key="4">
    <source>
        <dbReference type="Proteomes" id="UP000193495"/>
    </source>
</evidence>
<dbReference type="RefSeq" id="WP_085896306.1">
    <property type="nucleotide sequence ID" value="NZ_FWFY01000005.1"/>
</dbReference>